<dbReference type="SMART" id="SM00631">
    <property type="entry name" value="Zn_pept"/>
    <property type="match status" value="1"/>
</dbReference>
<evidence type="ECO:0000256" key="2">
    <source>
        <dbReference type="ARBA" id="ARBA00005988"/>
    </source>
</evidence>
<dbReference type="PANTHER" id="PTHR11705">
    <property type="entry name" value="PROTEASE FAMILY M14 CARBOXYPEPTIDASE A,B"/>
    <property type="match status" value="1"/>
</dbReference>
<dbReference type="Gene3D" id="3.40.630.10">
    <property type="entry name" value="Zn peptidases"/>
    <property type="match status" value="1"/>
</dbReference>
<feature type="region of interest" description="Disordered" evidence="4">
    <location>
        <begin position="613"/>
        <end position="676"/>
    </location>
</feature>
<feature type="compositionally biased region" description="Polar residues" evidence="4">
    <location>
        <begin position="316"/>
        <end position="327"/>
    </location>
</feature>
<organism evidence="6 7">
    <name type="scientific">Cyclostephanos tholiformis</name>
    <dbReference type="NCBI Taxonomy" id="382380"/>
    <lineage>
        <taxon>Eukaryota</taxon>
        <taxon>Sar</taxon>
        <taxon>Stramenopiles</taxon>
        <taxon>Ochrophyta</taxon>
        <taxon>Bacillariophyta</taxon>
        <taxon>Coscinodiscophyceae</taxon>
        <taxon>Thalassiosirophycidae</taxon>
        <taxon>Stephanodiscales</taxon>
        <taxon>Stephanodiscaceae</taxon>
        <taxon>Cyclostephanos</taxon>
    </lineage>
</organism>
<comment type="caution">
    <text evidence="6">The sequence shown here is derived from an EMBL/GenBank/DDBJ whole genome shotgun (WGS) entry which is preliminary data.</text>
</comment>
<feature type="compositionally biased region" description="Low complexity" evidence="4">
    <location>
        <begin position="618"/>
        <end position="632"/>
    </location>
</feature>
<feature type="domain" description="Peptidase M14" evidence="5">
    <location>
        <begin position="181"/>
        <end position="493"/>
    </location>
</feature>
<evidence type="ECO:0000256" key="4">
    <source>
        <dbReference type="SAM" id="MobiDB-lite"/>
    </source>
</evidence>
<dbReference type="PROSITE" id="PS52035">
    <property type="entry name" value="PEPTIDASE_M14"/>
    <property type="match status" value="1"/>
</dbReference>
<accession>A0ABD3REB9</accession>
<evidence type="ECO:0000313" key="6">
    <source>
        <dbReference type="EMBL" id="KAL3810697.1"/>
    </source>
</evidence>
<name>A0ABD3REB9_9STRA</name>
<comment type="similarity">
    <text evidence="2 3">Belongs to the peptidase M14 family.</text>
</comment>
<evidence type="ECO:0000256" key="3">
    <source>
        <dbReference type="PROSITE-ProRule" id="PRU01379"/>
    </source>
</evidence>
<dbReference type="PANTHER" id="PTHR11705:SF119">
    <property type="entry name" value="OS02G0119300 PROTEIN"/>
    <property type="match status" value="1"/>
</dbReference>
<dbReference type="InterPro" id="IPR000834">
    <property type="entry name" value="Peptidase_M14"/>
</dbReference>
<dbReference type="AlphaFoldDB" id="A0ABD3REB9"/>
<dbReference type="Pfam" id="PF00246">
    <property type="entry name" value="Peptidase_M14"/>
    <property type="match status" value="1"/>
</dbReference>
<gene>
    <name evidence="6" type="ORF">ACHAXA_004643</name>
</gene>
<feature type="compositionally biased region" description="Low complexity" evidence="4">
    <location>
        <begin position="667"/>
        <end position="676"/>
    </location>
</feature>
<dbReference type="EMBL" id="JALLPB020000311">
    <property type="protein sequence ID" value="KAL3810697.1"/>
    <property type="molecule type" value="Genomic_DNA"/>
</dbReference>
<reference evidence="6 7" key="1">
    <citation type="submission" date="2024-10" db="EMBL/GenBank/DDBJ databases">
        <title>Updated reference genomes for cyclostephanoid diatoms.</title>
        <authorList>
            <person name="Roberts W.R."/>
            <person name="Alverson A.J."/>
        </authorList>
    </citation>
    <scope>NUCLEOTIDE SEQUENCE [LARGE SCALE GENOMIC DNA]</scope>
    <source>
        <strain evidence="6 7">AJA228-03</strain>
    </source>
</reference>
<evidence type="ECO:0000259" key="5">
    <source>
        <dbReference type="PROSITE" id="PS52035"/>
    </source>
</evidence>
<dbReference type="SUPFAM" id="SSF53187">
    <property type="entry name" value="Zn-dependent exopeptidases"/>
    <property type="match status" value="1"/>
</dbReference>
<keyword evidence="7" id="KW-1185">Reference proteome</keyword>
<dbReference type="Proteomes" id="UP001530377">
    <property type="component" value="Unassembled WGS sequence"/>
</dbReference>
<evidence type="ECO:0000313" key="7">
    <source>
        <dbReference type="Proteomes" id="UP001530377"/>
    </source>
</evidence>
<comment type="cofactor">
    <cofactor evidence="1">
        <name>Zn(2+)</name>
        <dbReference type="ChEBI" id="CHEBI:29105"/>
    </cofactor>
</comment>
<feature type="compositionally biased region" description="Basic and acidic residues" evidence="4">
    <location>
        <begin position="640"/>
        <end position="660"/>
    </location>
</feature>
<feature type="region of interest" description="Disordered" evidence="4">
    <location>
        <begin position="307"/>
        <end position="327"/>
    </location>
</feature>
<sequence>MRDRTMALFGLRRRQKSSNPAMPTAKKMRLIDRVQNRMTKSFMALYLVFAALILTTTTARADAITVNATANIPFPRVYVANVLTPDSDPSTVTRFPAEVDLLGFDRITETTSKISFMVHDEGELLRLLALAGTLTTETIGRTIEIDLEATEDLRNQIEYKDDGALGEISSTAYSTIANYLCYKSLQGSFAWMEDMVAKASTIDGLNVTKSDIGNSYLKTLDAASGYDIWALTITGNAAVPIARKGIFFMMSGLYPREFAPPELASRWVETVINGYGNDADITSMLDSTVIHLVLQANPDGRQVAETNDSMRRKSMNPGTSTSCNTNQKGVELNSNFPYQWGLSSGSSSDPCSSTYRGASAGSEPEVKAIIDYTMAIFPAAQRKANAQTAYAENTTIGVFLVIHAYGNLILPPWSYSTSVLPPNYNAITAITDKVKYWTNYGGTLGYLAAGTTKDYAFKELGGASFTFELGTAFNQDCTTFENTINPNNQKPLMHLAKISRAPYSMSQGPDITRLNVTEYNGNLTITAIASDSAWSKANIVTAQQAVSEIQAWVNIHPYALSDLGSSGSVLVNGRVNIDVTSMNPSRYSVYVQAMDSAGYRGPVTAVFFDKSISKRPTDSPSTSKPSSKRPTSLMPTPKPTTDKPSTHPQHVDPQHVDPQHVDPQQLSSSSSSSSSS</sequence>
<evidence type="ECO:0000256" key="1">
    <source>
        <dbReference type="ARBA" id="ARBA00001947"/>
    </source>
</evidence>
<feature type="active site" description="Proton donor/acceptor" evidence="3">
    <location>
        <position position="468"/>
    </location>
</feature>
<proteinExistence type="inferred from homology"/>
<protein>
    <recommendedName>
        <fullName evidence="5">Peptidase M14 domain-containing protein</fullName>
    </recommendedName>
</protein>